<feature type="transmembrane region" description="Helical" evidence="5">
    <location>
        <begin position="6"/>
        <end position="28"/>
    </location>
</feature>
<evidence type="ECO:0000313" key="7">
    <source>
        <dbReference type="EMBL" id="NBG96519.1"/>
    </source>
</evidence>
<proteinExistence type="predicted"/>
<name>A0A845QDM0_9HYPH</name>
<dbReference type="RefSeq" id="WP_160588581.1">
    <property type="nucleotide sequence ID" value="NZ_BMHN01000001.1"/>
</dbReference>
<feature type="domain" description="NnrU" evidence="6">
    <location>
        <begin position="9"/>
        <end position="241"/>
    </location>
</feature>
<dbReference type="OrthoDB" id="5293641at2"/>
<evidence type="ECO:0000313" key="8">
    <source>
        <dbReference type="Proteomes" id="UP000470384"/>
    </source>
</evidence>
<dbReference type="Proteomes" id="UP000470384">
    <property type="component" value="Unassembled WGS sequence"/>
</dbReference>
<dbReference type="Pfam" id="PF07298">
    <property type="entry name" value="NnrU"/>
    <property type="match status" value="1"/>
</dbReference>
<reference evidence="7 8" key="1">
    <citation type="journal article" date="2016" name="Int. J. Syst. Evol. Microbiol.">
        <title>Pyruvatibacter mobilis gen. nov., sp. nov., a marine bacterium from the culture broth of Picochlorum sp. 122.</title>
        <authorList>
            <person name="Wang G."/>
            <person name="Tang M."/>
            <person name="Wu H."/>
            <person name="Dai S."/>
            <person name="Li T."/>
            <person name="Chen C."/>
            <person name="He H."/>
            <person name="Fan J."/>
            <person name="Xiang W."/>
            <person name="Li X."/>
        </authorList>
    </citation>
    <scope>NUCLEOTIDE SEQUENCE [LARGE SCALE GENOMIC DNA]</scope>
    <source>
        <strain evidence="7 8">GYP-11</strain>
    </source>
</reference>
<evidence type="ECO:0000256" key="5">
    <source>
        <dbReference type="SAM" id="Phobius"/>
    </source>
</evidence>
<evidence type="ECO:0000256" key="2">
    <source>
        <dbReference type="ARBA" id="ARBA00022692"/>
    </source>
</evidence>
<dbReference type="GeneID" id="300654117"/>
<feature type="transmembrane region" description="Helical" evidence="5">
    <location>
        <begin position="158"/>
        <end position="176"/>
    </location>
</feature>
<dbReference type="AlphaFoldDB" id="A0A845QDM0"/>
<evidence type="ECO:0000259" key="6">
    <source>
        <dbReference type="Pfam" id="PF07298"/>
    </source>
</evidence>
<accession>A0A845QDM0</accession>
<dbReference type="PANTHER" id="PTHR35988:SF2">
    <property type="entry name" value="15-CIS-ZETA-CAROTENE ISOMERASE, CHLOROPLASTIC"/>
    <property type="match status" value="1"/>
</dbReference>
<dbReference type="GO" id="GO:0090471">
    <property type="term" value="F:9,15,9'-tri-cis-zeta-carotene isomerase activity"/>
    <property type="evidence" value="ECO:0007669"/>
    <property type="project" value="TreeGrafter"/>
</dbReference>
<evidence type="ECO:0000256" key="3">
    <source>
        <dbReference type="ARBA" id="ARBA00022989"/>
    </source>
</evidence>
<dbReference type="PANTHER" id="PTHR35988">
    <property type="entry name" value="15-CIS-ZETA-CAROTENE ISOMERASE, CHLOROPLASTIC"/>
    <property type="match status" value="1"/>
</dbReference>
<dbReference type="GO" id="GO:0016020">
    <property type="term" value="C:membrane"/>
    <property type="evidence" value="ECO:0007669"/>
    <property type="project" value="UniProtKB-SubCell"/>
</dbReference>
<feature type="transmembrane region" description="Helical" evidence="5">
    <location>
        <begin position="77"/>
        <end position="95"/>
    </location>
</feature>
<sequence>MIADPTLNLAAAAACFLGIHIFISGTRLRDGLVRMIGEGPYMGLFSLLSLGAIVWLAMAFNRASEETFTFLWAPAPWWHHFAMTAILVAAILVVLGNVTKSPTAAGGDSALEGGDGNDDGREAGDAARGILRITRHPFLWGVLLWALAHVAMNGDLSSLIFFGAFAVLAFIGPMLIDAKRARKLGDRWDAFAARTSNLPFGAILTGRNKLRLGEIGILWPLVGVGLYLALAFGHEWLFGVSALPVR</sequence>
<gene>
    <name evidence="7" type="ORF">GTQ45_12315</name>
</gene>
<comment type="subcellular location">
    <subcellularLocation>
        <location evidence="1">Membrane</location>
        <topology evidence="1">Multi-pass membrane protein</topology>
    </subcellularLocation>
</comment>
<keyword evidence="4 5" id="KW-0472">Membrane</keyword>
<feature type="transmembrane region" description="Helical" evidence="5">
    <location>
        <begin position="217"/>
        <end position="238"/>
    </location>
</feature>
<protein>
    <submittedName>
        <fullName evidence="7">NnrU family protein</fullName>
    </submittedName>
</protein>
<organism evidence="7 8">
    <name type="scientific">Pyruvatibacter mobilis</name>
    <dbReference type="NCBI Taxonomy" id="1712261"/>
    <lineage>
        <taxon>Bacteria</taxon>
        <taxon>Pseudomonadati</taxon>
        <taxon>Pseudomonadota</taxon>
        <taxon>Alphaproteobacteria</taxon>
        <taxon>Hyphomicrobiales</taxon>
        <taxon>Parvibaculaceae</taxon>
        <taxon>Pyruvatibacter</taxon>
    </lineage>
</organism>
<comment type="caution">
    <text evidence="7">The sequence shown here is derived from an EMBL/GenBank/DDBJ whole genome shotgun (WGS) entry which is preliminary data.</text>
</comment>
<evidence type="ECO:0000256" key="1">
    <source>
        <dbReference type="ARBA" id="ARBA00004141"/>
    </source>
</evidence>
<keyword evidence="8" id="KW-1185">Reference proteome</keyword>
<dbReference type="InterPro" id="IPR009915">
    <property type="entry name" value="NnrU_dom"/>
</dbReference>
<feature type="transmembrane region" description="Helical" evidence="5">
    <location>
        <begin position="40"/>
        <end position="57"/>
    </location>
</feature>
<evidence type="ECO:0000256" key="4">
    <source>
        <dbReference type="ARBA" id="ARBA00023136"/>
    </source>
</evidence>
<dbReference type="Gene3D" id="1.20.120.1630">
    <property type="match status" value="1"/>
</dbReference>
<keyword evidence="3 5" id="KW-1133">Transmembrane helix</keyword>
<dbReference type="EMBL" id="WXYQ01000009">
    <property type="protein sequence ID" value="NBG96519.1"/>
    <property type="molecule type" value="Genomic_DNA"/>
</dbReference>
<keyword evidence="2 5" id="KW-0812">Transmembrane</keyword>